<feature type="signal peptide" evidence="1">
    <location>
        <begin position="1"/>
        <end position="26"/>
    </location>
</feature>
<dbReference type="InterPro" id="IPR014547">
    <property type="entry name" value="UCP028477"/>
</dbReference>
<dbReference type="Pfam" id="PF09916">
    <property type="entry name" value="DUF2145"/>
    <property type="match status" value="1"/>
</dbReference>
<comment type="caution">
    <text evidence="2">The sequence shown here is derived from an EMBL/GenBank/DDBJ whole genome shotgun (WGS) entry which is preliminary data.</text>
</comment>
<gene>
    <name evidence="2" type="ORF">HLB44_07985</name>
</gene>
<keyword evidence="3" id="KW-1185">Reference proteome</keyword>
<accession>A0ABX2EE83</accession>
<dbReference type="RefSeq" id="WP_173122013.1">
    <property type="nucleotide sequence ID" value="NZ_JABRWJ010000002.1"/>
</dbReference>
<protein>
    <submittedName>
        <fullName evidence="2">DUF2145 domain-containing protein</fullName>
    </submittedName>
</protein>
<reference evidence="2 3" key="1">
    <citation type="submission" date="2020-05" db="EMBL/GenBank/DDBJ databases">
        <title>Aquincola sp. isolate from soil.</title>
        <authorList>
            <person name="Han J."/>
            <person name="Kim D.-U."/>
        </authorList>
    </citation>
    <scope>NUCLEOTIDE SEQUENCE [LARGE SCALE GENOMIC DNA]</scope>
    <source>
        <strain evidence="2 3">S2</strain>
    </source>
</reference>
<dbReference type="Proteomes" id="UP000737171">
    <property type="component" value="Unassembled WGS sequence"/>
</dbReference>
<name>A0ABX2EE83_9BURK</name>
<keyword evidence="1" id="KW-0732">Signal</keyword>
<dbReference type="EMBL" id="JABRWJ010000002">
    <property type="protein sequence ID" value="NRF66919.1"/>
    <property type="molecule type" value="Genomic_DNA"/>
</dbReference>
<proteinExistence type="predicted"/>
<feature type="chain" id="PRO_5047190386" evidence="1">
    <location>
        <begin position="27"/>
        <end position="305"/>
    </location>
</feature>
<evidence type="ECO:0000313" key="2">
    <source>
        <dbReference type="EMBL" id="NRF66919.1"/>
    </source>
</evidence>
<dbReference type="PIRSF" id="PIRSF028477">
    <property type="entry name" value="UCP028477"/>
    <property type="match status" value="1"/>
</dbReference>
<sequence length="305" mass="33646">MFIRGLRRVAATLLPLLLTAASVAHAAWPQPCSAPPSLSATEQDRLLRLAALIKTELEASGARLALVARSGLDLGRFGVRYSHAGVSLKASRNTPWSVRQLYYACDEQQPKLFDEGLAGFLLGTDDPRLGYVSLLLLPEREAAALERTALDDRRALQLLAPRYSANAYPFSVQYQNCNQWLAELWALAFGELGPAEETAALRAQAQLWLQRQGYAPQPLEVGAWMVLAPWIPWLHRDDHPPEDLERRTIRTSLPASVEAFVQATVPGAQRIEFCHAGAQVVVRRGWQPIADGCRPAEGDRVLALD</sequence>
<organism evidence="2 3">
    <name type="scientific">Pseudaquabacterium terrae</name>
    <dbReference type="NCBI Taxonomy" id="2732868"/>
    <lineage>
        <taxon>Bacteria</taxon>
        <taxon>Pseudomonadati</taxon>
        <taxon>Pseudomonadota</taxon>
        <taxon>Betaproteobacteria</taxon>
        <taxon>Burkholderiales</taxon>
        <taxon>Sphaerotilaceae</taxon>
        <taxon>Pseudaquabacterium</taxon>
    </lineage>
</organism>
<evidence type="ECO:0000256" key="1">
    <source>
        <dbReference type="SAM" id="SignalP"/>
    </source>
</evidence>
<evidence type="ECO:0000313" key="3">
    <source>
        <dbReference type="Proteomes" id="UP000737171"/>
    </source>
</evidence>